<feature type="domain" description="GAF" evidence="1">
    <location>
        <begin position="31"/>
        <end position="178"/>
    </location>
</feature>
<gene>
    <name evidence="2" type="ORF">ACFSDX_09625</name>
</gene>
<dbReference type="Pfam" id="PF01590">
    <property type="entry name" value="GAF"/>
    <property type="match status" value="1"/>
</dbReference>
<reference evidence="3" key="1">
    <citation type="journal article" date="2019" name="Int. J. Syst. Evol. Microbiol.">
        <title>The Global Catalogue of Microorganisms (GCM) 10K type strain sequencing project: providing services to taxonomists for standard genome sequencing and annotation.</title>
        <authorList>
            <consortium name="The Broad Institute Genomics Platform"/>
            <consortium name="The Broad Institute Genome Sequencing Center for Infectious Disease"/>
            <person name="Wu L."/>
            <person name="Ma J."/>
        </authorList>
    </citation>
    <scope>NUCLEOTIDE SEQUENCE [LARGE SCALE GENOMIC DNA]</scope>
    <source>
        <strain evidence="3">CGMCC 1.15795</strain>
    </source>
</reference>
<dbReference type="PANTHER" id="PTHR43102">
    <property type="entry name" value="SLR1143 PROTEIN"/>
    <property type="match status" value="1"/>
</dbReference>
<evidence type="ECO:0000313" key="3">
    <source>
        <dbReference type="Proteomes" id="UP001597197"/>
    </source>
</evidence>
<dbReference type="Gene3D" id="3.30.450.40">
    <property type="match status" value="1"/>
</dbReference>
<dbReference type="InterPro" id="IPR003018">
    <property type="entry name" value="GAF"/>
</dbReference>
<protein>
    <submittedName>
        <fullName evidence="2">GAF domain-containing protein</fullName>
    </submittedName>
</protein>
<dbReference type="InterPro" id="IPR029016">
    <property type="entry name" value="GAF-like_dom_sf"/>
</dbReference>
<dbReference type="RefSeq" id="WP_382313139.1">
    <property type="nucleotide sequence ID" value="NZ_JBHUFD010000003.1"/>
</dbReference>
<evidence type="ECO:0000313" key="2">
    <source>
        <dbReference type="EMBL" id="MFD1872690.1"/>
    </source>
</evidence>
<dbReference type="PANTHER" id="PTHR43102:SF2">
    <property type="entry name" value="GAF DOMAIN-CONTAINING PROTEIN"/>
    <property type="match status" value="1"/>
</dbReference>
<dbReference type="SUPFAM" id="SSF55781">
    <property type="entry name" value="GAF domain-like"/>
    <property type="match status" value="1"/>
</dbReference>
<keyword evidence="3" id="KW-1185">Reference proteome</keyword>
<dbReference type="Proteomes" id="UP001597197">
    <property type="component" value="Unassembled WGS sequence"/>
</dbReference>
<organism evidence="2 3">
    <name type="scientific">Hymenobacter bucti</name>
    <dbReference type="NCBI Taxonomy" id="1844114"/>
    <lineage>
        <taxon>Bacteria</taxon>
        <taxon>Pseudomonadati</taxon>
        <taxon>Bacteroidota</taxon>
        <taxon>Cytophagia</taxon>
        <taxon>Cytophagales</taxon>
        <taxon>Hymenobacteraceae</taxon>
        <taxon>Hymenobacter</taxon>
    </lineage>
</organism>
<accession>A0ABW4QSX5</accession>
<comment type="caution">
    <text evidence="2">The sequence shown here is derived from an EMBL/GenBank/DDBJ whole genome shotgun (WGS) entry which is preliminary data.</text>
</comment>
<proteinExistence type="predicted"/>
<sequence>MMPLAAASWLLPANETERLRALHHYDVMPTQQEPVFDALARLTAQIFSLPISLIALVDANEVAYKANQGLPGLRHQPREEAICALVVSQRTSLILTDLTRPDQLQRLTTTALVAAQNKNLQFYAGAPLHTPIRHLIGTLCVIGYQPRSFGEEERHLLEQLAGLVSELITIRHVCLTHQKVTQQERWQRLQTLLAEEVGQLGVLVHYLQAQFGTKPPACLGVLKPVARRLEDLHQLLQKNHPGPIWYAPAAVA</sequence>
<dbReference type="SMART" id="SM00065">
    <property type="entry name" value="GAF"/>
    <property type="match status" value="1"/>
</dbReference>
<evidence type="ECO:0000259" key="1">
    <source>
        <dbReference type="SMART" id="SM00065"/>
    </source>
</evidence>
<name>A0ABW4QSX5_9BACT</name>
<dbReference type="EMBL" id="JBHUFD010000003">
    <property type="protein sequence ID" value="MFD1872690.1"/>
    <property type="molecule type" value="Genomic_DNA"/>
</dbReference>